<keyword evidence="2" id="KW-1185">Reference proteome</keyword>
<comment type="caution">
    <text evidence="1">The sequence shown here is derived from an EMBL/GenBank/DDBJ whole genome shotgun (WGS) entry which is preliminary data.</text>
</comment>
<name>A0AAD8F8R8_BIOPF</name>
<gene>
    <name evidence="1" type="ORF">Bpfe_015674</name>
</gene>
<sequence length="99" mass="11246">MARHETWTHHTVFSLHVFEGSSGARRMAVHPWRYVPPYAKRHVRGTHRGYQNRCVRCAALIHPRQPQGENSIGLPFSRSNTAPYSTYHSFVGPFCAAGT</sequence>
<dbReference type="Proteomes" id="UP001233172">
    <property type="component" value="Unassembled WGS sequence"/>
</dbReference>
<dbReference type="AlphaFoldDB" id="A0AAD8F8R8"/>
<protein>
    <submittedName>
        <fullName evidence="1">Uncharacterized protein</fullName>
    </submittedName>
</protein>
<proteinExistence type="predicted"/>
<evidence type="ECO:0000313" key="2">
    <source>
        <dbReference type="Proteomes" id="UP001233172"/>
    </source>
</evidence>
<organism evidence="1 2">
    <name type="scientific">Biomphalaria pfeifferi</name>
    <name type="common">Bloodfluke planorb</name>
    <name type="synonym">Freshwater snail</name>
    <dbReference type="NCBI Taxonomy" id="112525"/>
    <lineage>
        <taxon>Eukaryota</taxon>
        <taxon>Metazoa</taxon>
        <taxon>Spiralia</taxon>
        <taxon>Lophotrochozoa</taxon>
        <taxon>Mollusca</taxon>
        <taxon>Gastropoda</taxon>
        <taxon>Heterobranchia</taxon>
        <taxon>Euthyneura</taxon>
        <taxon>Panpulmonata</taxon>
        <taxon>Hygrophila</taxon>
        <taxon>Lymnaeoidea</taxon>
        <taxon>Planorbidae</taxon>
        <taxon>Biomphalaria</taxon>
    </lineage>
</organism>
<reference evidence="1" key="2">
    <citation type="submission" date="2023-04" db="EMBL/GenBank/DDBJ databases">
        <authorList>
            <person name="Bu L."/>
            <person name="Lu L."/>
            <person name="Laidemitt M.R."/>
            <person name="Zhang S.M."/>
            <person name="Mutuku M."/>
            <person name="Mkoji G."/>
            <person name="Steinauer M."/>
            <person name="Loker E.S."/>
        </authorList>
    </citation>
    <scope>NUCLEOTIDE SEQUENCE</scope>
    <source>
        <strain evidence="1">KasaAsao</strain>
        <tissue evidence="1">Whole Snail</tissue>
    </source>
</reference>
<reference evidence="1" key="1">
    <citation type="journal article" date="2023" name="PLoS Negl. Trop. Dis.">
        <title>A genome sequence for Biomphalaria pfeifferi, the major vector snail for the human-infecting parasite Schistosoma mansoni.</title>
        <authorList>
            <person name="Bu L."/>
            <person name="Lu L."/>
            <person name="Laidemitt M.R."/>
            <person name="Zhang S.M."/>
            <person name="Mutuku M."/>
            <person name="Mkoji G."/>
            <person name="Steinauer M."/>
            <person name="Loker E.S."/>
        </authorList>
    </citation>
    <scope>NUCLEOTIDE SEQUENCE</scope>
    <source>
        <strain evidence="1">KasaAsao</strain>
    </source>
</reference>
<accession>A0AAD8F8R8</accession>
<dbReference type="EMBL" id="JASAOG010000074">
    <property type="protein sequence ID" value="KAK0054828.1"/>
    <property type="molecule type" value="Genomic_DNA"/>
</dbReference>
<evidence type="ECO:0000313" key="1">
    <source>
        <dbReference type="EMBL" id="KAK0054828.1"/>
    </source>
</evidence>